<evidence type="ECO:0000256" key="10">
    <source>
        <dbReference type="ARBA" id="ARBA00042242"/>
    </source>
</evidence>
<keyword evidence="5 12" id="KW-0436">Ligase</keyword>
<dbReference type="SUPFAM" id="SSF51246">
    <property type="entry name" value="Rudiment single hybrid motif"/>
    <property type="match status" value="1"/>
</dbReference>
<gene>
    <name evidence="12" type="primary">purD</name>
    <name evidence="15" type="ORF">SAMN05421503_2778</name>
</gene>
<dbReference type="OrthoDB" id="9807240at2"/>
<dbReference type="InterPro" id="IPR020559">
    <property type="entry name" value="PRibGlycinamide_synth_CS"/>
</dbReference>
<evidence type="ECO:0000256" key="7">
    <source>
        <dbReference type="ARBA" id="ARBA00022755"/>
    </source>
</evidence>
<evidence type="ECO:0000313" key="16">
    <source>
        <dbReference type="Proteomes" id="UP000219356"/>
    </source>
</evidence>
<dbReference type="FunFam" id="3.30.1490.20:FF:000006">
    <property type="entry name" value="phosphoribosylamine--glycine ligase, chloroplastic-like"/>
    <property type="match status" value="1"/>
</dbReference>
<dbReference type="Gene3D" id="3.40.50.20">
    <property type="match status" value="1"/>
</dbReference>
<dbReference type="Pfam" id="PF02843">
    <property type="entry name" value="GARS_C"/>
    <property type="match status" value="1"/>
</dbReference>
<evidence type="ECO:0000256" key="3">
    <source>
        <dbReference type="ARBA" id="ARBA00005174"/>
    </source>
</evidence>
<evidence type="ECO:0000256" key="6">
    <source>
        <dbReference type="ARBA" id="ARBA00022741"/>
    </source>
</evidence>
<feature type="domain" description="ATP-grasp" evidence="14">
    <location>
        <begin position="107"/>
        <end position="313"/>
    </location>
</feature>
<dbReference type="InterPro" id="IPR020562">
    <property type="entry name" value="PRibGlycinamide_synth_N"/>
</dbReference>
<evidence type="ECO:0000256" key="13">
    <source>
        <dbReference type="PROSITE-ProRule" id="PRU00409"/>
    </source>
</evidence>
<comment type="similarity">
    <text evidence="9 12">Belongs to the GARS family.</text>
</comment>
<dbReference type="InterPro" id="IPR037123">
    <property type="entry name" value="PRibGlycinamide_synth_C_sf"/>
</dbReference>
<dbReference type="InterPro" id="IPR000115">
    <property type="entry name" value="PRibGlycinamide_synth"/>
</dbReference>
<reference evidence="16" key="1">
    <citation type="submission" date="2017-09" db="EMBL/GenBank/DDBJ databases">
        <authorList>
            <person name="Varghese N."/>
            <person name="Submissions S."/>
        </authorList>
    </citation>
    <scope>NUCLEOTIDE SEQUENCE [LARGE SCALE GENOMIC DNA]</scope>
    <source>
        <strain evidence="16">CGMCC 1.8913</strain>
    </source>
</reference>
<dbReference type="EC" id="6.3.4.13" evidence="4 12"/>
<dbReference type="NCBIfam" id="TIGR00877">
    <property type="entry name" value="purD"/>
    <property type="match status" value="1"/>
</dbReference>
<evidence type="ECO:0000256" key="4">
    <source>
        <dbReference type="ARBA" id="ARBA00013255"/>
    </source>
</evidence>
<dbReference type="InterPro" id="IPR020561">
    <property type="entry name" value="PRibGlycinamid_synth_ATP-grasp"/>
</dbReference>
<evidence type="ECO:0000256" key="8">
    <source>
        <dbReference type="ARBA" id="ARBA00022840"/>
    </source>
</evidence>
<evidence type="ECO:0000256" key="1">
    <source>
        <dbReference type="ARBA" id="ARBA00001936"/>
    </source>
</evidence>
<dbReference type="SUPFAM" id="SSF56059">
    <property type="entry name" value="Glutathione synthetase ATP-binding domain-like"/>
    <property type="match status" value="1"/>
</dbReference>
<comment type="cofactor">
    <cofactor evidence="2">
        <name>Mg(2+)</name>
        <dbReference type="ChEBI" id="CHEBI:18420"/>
    </cofactor>
</comment>
<keyword evidence="6 13" id="KW-0547">Nucleotide-binding</keyword>
<dbReference type="SMART" id="SM01209">
    <property type="entry name" value="GARS_A"/>
    <property type="match status" value="1"/>
</dbReference>
<dbReference type="SUPFAM" id="SSF52440">
    <property type="entry name" value="PreATP-grasp domain"/>
    <property type="match status" value="1"/>
</dbReference>
<comment type="catalytic activity">
    <reaction evidence="12">
        <text>5-phospho-beta-D-ribosylamine + glycine + ATP = N(1)-(5-phospho-beta-D-ribosyl)glycinamide + ADP + phosphate + H(+)</text>
        <dbReference type="Rhea" id="RHEA:17453"/>
        <dbReference type="ChEBI" id="CHEBI:15378"/>
        <dbReference type="ChEBI" id="CHEBI:30616"/>
        <dbReference type="ChEBI" id="CHEBI:43474"/>
        <dbReference type="ChEBI" id="CHEBI:57305"/>
        <dbReference type="ChEBI" id="CHEBI:58681"/>
        <dbReference type="ChEBI" id="CHEBI:143788"/>
        <dbReference type="ChEBI" id="CHEBI:456216"/>
        <dbReference type="EC" id="6.3.4.13"/>
    </reaction>
</comment>
<comment type="cofactor">
    <cofactor evidence="1">
        <name>Mn(2+)</name>
        <dbReference type="ChEBI" id="CHEBI:29035"/>
    </cofactor>
</comment>
<dbReference type="PROSITE" id="PS00184">
    <property type="entry name" value="GARS"/>
    <property type="match status" value="1"/>
</dbReference>
<comment type="pathway">
    <text evidence="3 12">Purine metabolism; IMP biosynthesis via de novo pathway; N(1)-(5-phospho-D-ribosyl)glycinamide from 5-phospho-alpha-D-ribose 1-diphosphate: step 2/2.</text>
</comment>
<dbReference type="RefSeq" id="WP_097043017.1">
    <property type="nucleotide sequence ID" value="NZ_OBEK01000004.1"/>
</dbReference>
<dbReference type="InterPro" id="IPR016185">
    <property type="entry name" value="PreATP-grasp_dom_sf"/>
</dbReference>
<protein>
    <recommendedName>
        <fullName evidence="4 12">Phosphoribosylamine--glycine ligase</fullName>
        <ecNumber evidence="4 12">6.3.4.13</ecNumber>
    </recommendedName>
    <alternativeName>
        <fullName evidence="12">GARS</fullName>
    </alternativeName>
    <alternativeName>
        <fullName evidence="10 12">Glycinamide ribonucleotide synthetase</fullName>
    </alternativeName>
    <alternativeName>
        <fullName evidence="11 12">Phosphoribosylglycinamide synthetase</fullName>
    </alternativeName>
</protein>
<proteinExistence type="inferred from homology"/>
<evidence type="ECO:0000256" key="2">
    <source>
        <dbReference type="ARBA" id="ARBA00001946"/>
    </source>
</evidence>
<dbReference type="Gene3D" id="3.30.470.20">
    <property type="entry name" value="ATP-grasp fold, B domain"/>
    <property type="match status" value="1"/>
</dbReference>
<keyword evidence="16" id="KW-1185">Reference proteome</keyword>
<dbReference type="GO" id="GO:0046872">
    <property type="term" value="F:metal ion binding"/>
    <property type="evidence" value="ECO:0007669"/>
    <property type="project" value="InterPro"/>
</dbReference>
<evidence type="ECO:0000256" key="5">
    <source>
        <dbReference type="ARBA" id="ARBA00022598"/>
    </source>
</evidence>
<dbReference type="InterPro" id="IPR013815">
    <property type="entry name" value="ATP_grasp_subdomain_1"/>
</dbReference>
<dbReference type="Gene3D" id="3.90.600.10">
    <property type="entry name" value="Phosphoribosylglycinamide synthetase, C-terminal domain"/>
    <property type="match status" value="1"/>
</dbReference>
<evidence type="ECO:0000313" key="15">
    <source>
        <dbReference type="EMBL" id="SNZ15865.1"/>
    </source>
</evidence>
<keyword evidence="8 13" id="KW-0067">ATP-binding</keyword>
<dbReference type="PANTHER" id="PTHR43472">
    <property type="entry name" value="PHOSPHORIBOSYLAMINE--GLYCINE LIGASE"/>
    <property type="match status" value="1"/>
</dbReference>
<dbReference type="GO" id="GO:0006189">
    <property type="term" value="P:'de novo' IMP biosynthetic process"/>
    <property type="evidence" value="ECO:0007669"/>
    <property type="project" value="UniProtKB-UniRule"/>
</dbReference>
<dbReference type="GO" id="GO:0004637">
    <property type="term" value="F:phosphoribosylamine-glycine ligase activity"/>
    <property type="evidence" value="ECO:0007669"/>
    <property type="project" value="UniProtKB-UniRule"/>
</dbReference>
<organism evidence="15 16">
    <name type="scientific">Terribacillus aidingensis</name>
    <dbReference type="NCBI Taxonomy" id="586416"/>
    <lineage>
        <taxon>Bacteria</taxon>
        <taxon>Bacillati</taxon>
        <taxon>Bacillota</taxon>
        <taxon>Bacilli</taxon>
        <taxon>Bacillales</taxon>
        <taxon>Bacillaceae</taxon>
        <taxon>Terribacillus</taxon>
    </lineage>
</organism>
<dbReference type="STRING" id="586416.GZ22_03080"/>
<evidence type="ECO:0000259" key="14">
    <source>
        <dbReference type="PROSITE" id="PS50975"/>
    </source>
</evidence>
<dbReference type="Gene3D" id="3.30.1490.20">
    <property type="entry name" value="ATP-grasp fold, A domain"/>
    <property type="match status" value="1"/>
</dbReference>
<dbReference type="SMART" id="SM01210">
    <property type="entry name" value="GARS_C"/>
    <property type="match status" value="1"/>
</dbReference>
<name>A0A285P2B0_9BACI</name>
<dbReference type="PANTHER" id="PTHR43472:SF1">
    <property type="entry name" value="PHOSPHORIBOSYLAMINE--GLYCINE LIGASE, CHLOROPLASTIC"/>
    <property type="match status" value="1"/>
</dbReference>
<dbReference type="HAMAP" id="MF_00138">
    <property type="entry name" value="GARS"/>
    <property type="match status" value="1"/>
</dbReference>
<evidence type="ECO:0000256" key="12">
    <source>
        <dbReference type="HAMAP-Rule" id="MF_00138"/>
    </source>
</evidence>
<dbReference type="Pfam" id="PF02844">
    <property type="entry name" value="GARS_N"/>
    <property type="match status" value="1"/>
</dbReference>
<accession>A0A285P2B0</accession>
<sequence length="417" mass="44289">MKVLVIGSGGREHSIVAKLASSTKITALYAAPGNGGIADLATCVPIDVTAVDDLVSFAKEEQIDWTFVGPEIPLLAGVVNAFQQAGLHVFGPTKEAALIEGSKNYAKQFMQTHHIPTAASQTFTDTAKAKAYIAEKGAPIVVKADGLAAGKGVVVAQTVEQANEAVESMLVGNQFGQAGSLVVIEDFLDGKEFSLMAFVNGKNVYPLVPARDHKRVYDHDQGPNTGGMGAYAPIPDLQQTVINEAIERILIPAAAGLVDEGRSFTGVLYAGLIETTNGPKVIEFNARFGDPETQVILPLLENDLLQVMQDVTAGKNPLLKWKDAYATGTVIAASGYPGSYQKQLSIPDLSTLPQDVYCIHAGSEKTADGYVSNGGRILFIGAVHQNRSDAVKSVKEGLKTFENNALFHYRTDIGFGE</sequence>
<evidence type="ECO:0000256" key="11">
    <source>
        <dbReference type="ARBA" id="ARBA00042864"/>
    </source>
</evidence>
<dbReference type="GO" id="GO:0005524">
    <property type="term" value="F:ATP binding"/>
    <property type="evidence" value="ECO:0007669"/>
    <property type="project" value="UniProtKB-UniRule"/>
</dbReference>
<evidence type="ECO:0000256" key="9">
    <source>
        <dbReference type="ARBA" id="ARBA00038345"/>
    </source>
</evidence>
<dbReference type="AlphaFoldDB" id="A0A285P2B0"/>
<keyword evidence="7 12" id="KW-0658">Purine biosynthesis</keyword>
<dbReference type="Pfam" id="PF01071">
    <property type="entry name" value="GARS_A"/>
    <property type="match status" value="1"/>
</dbReference>
<dbReference type="EMBL" id="OBEK01000004">
    <property type="protein sequence ID" value="SNZ15865.1"/>
    <property type="molecule type" value="Genomic_DNA"/>
</dbReference>
<dbReference type="GO" id="GO:0009113">
    <property type="term" value="P:purine nucleobase biosynthetic process"/>
    <property type="evidence" value="ECO:0007669"/>
    <property type="project" value="InterPro"/>
</dbReference>
<dbReference type="InterPro" id="IPR011054">
    <property type="entry name" value="Rudment_hybrid_motif"/>
</dbReference>
<dbReference type="UniPathway" id="UPA00074">
    <property type="reaction ID" value="UER00125"/>
</dbReference>
<dbReference type="InterPro" id="IPR020560">
    <property type="entry name" value="PRibGlycinamide_synth_C-dom"/>
</dbReference>
<dbReference type="PROSITE" id="PS50975">
    <property type="entry name" value="ATP_GRASP"/>
    <property type="match status" value="1"/>
</dbReference>
<dbReference type="InterPro" id="IPR011761">
    <property type="entry name" value="ATP-grasp"/>
</dbReference>
<dbReference type="Proteomes" id="UP000219356">
    <property type="component" value="Unassembled WGS sequence"/>
</dbReference>